<evidence type="ECO:0000313" key="2">
    <source>
        <dbReference type="EMBL" id="SNY94971.1"/>
    </source>
</evidence>
<feature type="transmembrane region" description="Helical" evidence="1">
    <location>
        <begin position="37"/>
        <end position="57"/>
    </location>
</feature>
<feature type="transmembrane region" description="Helical" evidence="1">
    <location>
        <begin position="95"/>
        <end position="120"/>
    </location>
</feature>
<feature type="transmembrane region" description="Helical" evidence="1">
    <location>
        <begin position="203"/>
        <end position="225"/>
    </location>
</feature>
<feature type="transmembrane region" description="Helical" evidence="1">
    <location>
        <begin position="165"/>
        <end position="191"/>
    </location>
</feature>
<keyword evidence="3" id="KW-1185">Reference proteome</keyword>
<dbReference type="Proteomes" id="UP000219048">
    <property type="component" value="Unassembled WGS sequence"/>
</dbReference>
<dbReference type="OrthoDB" id="675847at2"/>
<feature type="transmembrane region" description="Helical" evidence="1">
    <location>
        <begin position="69"/>
        <end position="88"/>
    </location>
</feature>
<feature type="transmembrane region" description="Helical" evidence="1">
    <location>
        <begin position="6"/>
        <end position="25"/>
    </location>
</feature>
<organism evidence="2 3">
    <name type="scientific">Flagellimonas pacifica</name>
    <dbReference type="NCBI Taxonomy" id="1247520"/>
    <lineage>
        <taxon>Bacteria</taxon>
        <taxon>Pseudomonadati</taxon>
        <taxon>Bacteroidota</taxon>
        <taxon>Flavobacteriia</taxon>
        <taxon>Flavobacteriales</taxon>
        <taxon>Flavobacteriaceae</taxon>
        <taxon>Flagellimonas</taxon>
    </lineage>
</organism>
<reference evidence="3" key="1">
    <citation type="submission" date="2017-09" db="EMBL/GenBank/DDBJ databases">
        <authorList>
            <person name="Varghese N."/>
            <person name="Submissions S."/>
        </authorList>
    </citation>
    <scope>NUCLEOTIDE SEQUENCE [LARGE SCALE GENOMIC DNA]</scope>
    <source>
        <strain evidence="3">DSM 25885</strain>
    </source>
</reference>
<gene>
    <name evidence="2" type="ORF">SAMN06265377_0634</name>
</gene>
<proteinExistence type="predicted"/>
<keyword evidence="1" id="KW-0812">Transmembrane</keyword>
<dbReference type="EMBL" id="OBEH01000001">
    <property type="protein sequence ID" value="SNY94971.1"/>
    <property type="molecule type" value="Genomic_DNA"/>
</dbReference>
<feature type="transmembrane region" description="Helical" evidence="1">
    <location>
        <begin position="135"/>
        <end position="153"/>
    </location>
</feature>
<dbReference type="RefSeq" id="WP_097044315.1">
    <property type="nucleotide sequence ID" value="NZ_OBEH01000001.1"/>
</dbReference>
<keyword evidence="1" id="KW-1133">Transmembrane helix</keyword>
<evidence type="ECO:0000256" key="1">
    <source>
        <dbReference type="SAM" id="Phobius"/>
    </source>
</evidence>
<accession>A0A285MHK3</accession>
<sequence>MIKASYILLFVILLGVLLWTLNNAMKKIGVAPSKRNSALAITIIGTLSWLTLQFFVWNTGFYYDLSLPPRIPLFMVFPVFLFIALLLFRNRNRNIIVAIPIALPIAVQSFRAVIEVLFYFTFSSGVLPIQVTFEGANYDVLIGLSAIVIAIYANRPNASAKVLVVWNIIGILVVLFAAFIFITSFYFPAIWGNTGIPIAFNQFPYLLLPTFLMPFAVFLHVLSIIQLTRKN</sequence>
<keyword evidence="1" id="KW-0472">Membrane</keyword>
<name>A0A285MHK3_9FLAO</name>
<protein>
    <submittedName>
        <fullName evidence="2">Uncharacterized protein</fullName>
    </submittedName>
</protein>
<evidence type="ECO:0000313" key="3">
    <source>
        <dbReference type="Proteomes" id="UP000219048"/>
    </source>
</evidence>
<dbReference type="AlphaFoldDB" id="A0A285MHK3"/>